<evidence type="ECO:0000256" key="2">
    <source>
        <dbReference type="SAM" id="MobiDB-lite"/>
    </source>
</evidence>
<feature type="compositionally biased region" description="Basic residues" evidence="2">
    <location>
        <begin position="554"/>
        <end position="566"/>
    </location>
</feature>
<feature type="region of interest" description="Disordered" evidence="2">
    <location>
        <begin position="291"/>
        <end position="347"/>
    </location>
</feature>
<evidence type="ECO:0000256" key="1">
    <source>
        <dbReference type="SAM" id="Coils"/>
    </source>
</evidence>
<proteinExistence type="predicted"/>
<sequence>MAAPPRQQQLPRLLIPPNLNAQQPIVFGENAPLFSPGLPTSIAHGMHPPPFLNTSNPLQTPMQANFFQQPPGAPGRPSMHRNAPSVAQLAAAGIFPPGMPMTPLGQSGFPAPMLGLTPFAQPFVPRNKRSGSISVGGPPKAVLGGPQRKVSPLPGGPAATAPAPTPKAKKVVVNLPRETVPGEGDEPSTRQPWARTPLPTPAHQAVVPPETHSAEPFPPDNWRYHLPDTVDVFLPGKQKIIEEKLEKLGVERGNGSAIPHIHAPHARAASISSPADPALLFFKLNRLQQSQNASSSNSLSTSPQPPLPSSTSPQLPPRFQGRHGHSMSLAQPPSFQSQSQSPVYNPAAAFNPFGPAATLGSDQIFTQFSPVPPAGSNANAAHNIHAPQGRVPANFATLAPPQPLSRPESRPDFLRGFGLDVTEEVEEPPEEPASTNDPGSDTATEHATQDDMSQMAEDGMSTVAQSRVHSRHVSHLSAALSLCSVGGVVVPARDPIGLGEIEVIDSGGSEDSEEDQEAVGEWTGSEDLRNGVDTSEDESIGEWSNPSDEERARQQRQQRRLLRRAKQHDLETPRRLPNFPRPPEIAATFVDKEDIVSNPSEEEHSEKPFAFTADHRGHFPRPSSSGHGRPLPPLPEAVRPGSAPYSYHDPALAHSREASEHYLQPGGLQPRPPLPLSGRTESLNPLAEPFVFGANRLSGSWASGASSQTAASAVTPPANTHTRAPSFGKPLSAAAPEFKPTGFTFRPPPGVPQLSFSSPSVARPLPTPPVPPQVLSPGKPVTREMQGREKRQRRGSEGSLDGEDEDGINDMSSFKFPPDNVRAVSAPVSPPRSSLGLMKDASLSITAKPYAYAGLSSTLPTVLPQTAPRSVHDLPYPPTMKLKRAPIPLDFKHPVSTNTVPAGLFKALVNGDGDDRTRRAVRSRLSSRDIFEHSTRPSLDDLNVPPISNRNSRNRLFTDPGFHESSPHREIFTPDLPMRRSSLPARHRGSESSMSDVSLPPVNLSRRIEMQQYEQRLEYLLDEKFEKIKGAMANSRQGGQTLSSSTEAMINEVVSLFRAQLHESAAKGLDDSQMDARGELDFEVIKDIIEQKHAENRAAIQMDIAQLMSNQNTEADLRMLADELTNRTVNAVVTATTQLAMRLQTMENPRVSADREVIVHDLMSNLMPQLAALRPEPIDYEFLTAQLTQAVKPHISQLIDLASDKRETAGLIVDKLVPILPSIHGPVPEFDTEAIIGRLTTEVRKIVAPLDAHEIKEQVSDLVVERLDSRLAVRDRAFSVDAINEKVSEGIRGLLAPIKELQTALGKLQETAPSRSVAADIDLSSIKEYIQSLLSDLPQGLLAATNALTTAQTEFKTHAERGGRDTPLARGLAQVEAAIRDVAREQQQLASQNQEFSDFCQDIIKHIDTLPEAMVEATTILQNAHADFSTRDTSRNDAEEIRRLMNTSAELQVQLAKARGAHGQVRVEKDMLAERLRAAESERDRLFSKMEDLQESVSSKSTEVVAAEAKNTELEEALARALERLKAADVQSQTDSQHIAQLEVVNRDLGIEKQQLRSQVDSLELRTTFMTRERDNIADELAAQRRQNEELVSQQNNWDELRRASEQIQALTQLVGQADNEEIKELRRIRDRSKILEGEHLALQRRMKEYETKMTSNEKVTQTSRQSLVQAQQRAIEWEKRAKEYEAELETTRTKLDNAEQAHAQIETDYSLVKLQLEERDAEERLDKDRQNKLRDQIAALEAQVSRLQAETDQAKKAAATATVVQPTARYSNGNGHARSHVPSRPDSRASTIYGESRAGTPTAPYNGSRDAALRMAASPQPSVWSLHGSRRADTTSMTSKSQRPSYYRPQIPSPTPSNVSAAPTLGDDGWWE</sequence>
<feature type="region of interest" description="Disordered" evidence="2">
    <location>
        <begin position="1766"/>
        <end position="1873"/>
    </location>
</feature>
<dbReference type="RefSeq" id="XP_024344872.1">
    <property type="nucleotide sequence ID" value="XM_024488472.1"/>
</dbReference>
<organism evidence="3 4">
    <name type="scientific">Postia placenta MAD-698-R-SB12</name>
    <dbReference type="NCBI Taxonomy" id="670580"/>
    <lineage>
        <taxon>Eukaryota</taxon>
        <taxon>Fungi</taxon>
        <taxon>Dikarya</taxon>
        <taxon>Basidiomycota</taxon>
        <taxon>Agaricomycotina</taxon>
        <taxon>Agaricomycetes</taxon>
        <taxon>Polyporales</taxon>
        <taxon>Adustoporiaceae</taxon>
        <taxon>Rhodonia</taxon>
    </lineage>
</organism>
<accession>A0A1X6NHG7</accession>
<feature type="region of interest" description="Disordered" evidence="2">
    <location>
        <begin position="423"/>
        <end position="448"/>
    </location>
</feature>
<dbReference type="Proteomes" id="UP000194127">
    <property type="component" value="Unassembled WGS sequence"/>
</dbReference>
<feature type="compositionally biased region" description="Pro residues" evidence="2">
    <location>
        <begin position="765"/>
        <end position="774"/>
    </location>
</feature>
<feature type="compositionally biased region" description="Basic and acidic residues" evidence="2">
    <location>
        <begin position="961"/>
        <end position="972"/>
    </location>
</feature>
<feature type="compositionally biased region" description="Polar residues" evidence="2">
    <location>
        <begin position="1835"/>
        <end position="1845"/>
    </location>
</feature>
<dbReference type="GeneID" id="36333421"/>
<feature type="region of interest" description="Disordered" evidence="2">
    <location>
        <begin position="958"/>
        <end position="998"/>
    </location>
</feature>
<evidence type="ECO:0000313" key="3">
    <source>
        <dbReference type="EMBL" id="OSX68078.1"/>
    </source>
</evidence>
<feature type="compositionally biased region" description="Low complexity" evidence="2">
    <location>
        <begin position="331"/>
        <end position="347"/>
    </location>
</feature>
<gene>
    <name evidence="3" type="ORF">POSPLADRAFT_1177095</name>
</gene>
<name>A0A1X6NHG7_9APHY</name>
<protein>
    <submittedName>
        <fullName evidence="3">Uncharacterized protein</fullName>
    </submittedName>
</protein>
<feature type="coiled-coil region" evidence="1">
    <location>
        <begin position="1441"/>
        <end position="1758"/>
    </location>
</feature>
<feature type="compositionally biased region" description="Basic and acidic residues" evidence="2">
    <location>
        <begin position="590"/>
        <end position="617"/>
    </location>
</feature>
<reference evidence="3 4" key="1">
    <citation type="submission" date="2017-04" db="EMBL/GenBank/DDBJ databases">
        <title>Genome Sequence of the Model Brown-Rot Fungus Postia placenta SB12.</title>
        <authorList>
            <consortium name="DOE Joint Genome Institute"/>
            <person name="Gaskell J."/>
            <person name="Kersten P."/>
            <person name="Larrondo L.F."/>
            <person name="Canessa P."/>
            <person name="Martinez D."/>
            <person name="Hibbett D."/>
            <person name="Schmoll M."/>
            <person name="Kubicek C.P."/>
            <person name="Martinez A.T."/>
            <person name="Yadav J."/>
            <person name="Master E."/>
            <person name="Magnuson J.K."/>
            <person name="James T."/>
            <person name="Yaver D."/>
            <person name="Berka R."/>
            <person name="Labutti K."/>
            <person name="Lipzen A."/>
            <person name="Aerts A."/>
            <person name="Barry K."/>
            <person name="Henrissat B."/>
            <person name="Blanchette R."/>
            <person name="Grigoriev I."/>
            <person name="Cullen D."/>
        </authorList>
    </citation>
    <scope>NUCLEOTIDE SEQUENCE [LARGE SCALE GENOMIC DNA]</scope>
    <source>
        <strain evidence="3 4">MAD-698-R-SB12</strain>
    </source>
</reference>
<feature type="region of interest" description="Disordered" evidence="2">
    <location>
        <begin position="503"/>
        <end position="681"/>
    </location>
</feature>
<evidence type="ECO:0000313" key="4">
    <source>
        <dbReference type="Proteomes" id="UP000194127"/>
    </source>
</evidence>
<feature type="region of interest" description="Disordered" evidence="2">
    <location>
        <begin position="712"/>
        <end position="818"/>
    </location>
</feature>
<dbReference type="EMBL" id="KZ110591">
    <property type="protein sequence ID" value="OSX68078.1"/>
    <property type="molecule type" value="Genomic_DNA"/>
</dbReference>
<feature type="region of interest" description="Disordered" evidence="2">
    <location>
        <begin position="125"/>
        <end position="214"/>
    </location>
</feature>
<dbReference type="OrthoDB" id="3357224at2759"/>
<keyword evidence="1" id="KW-0175">Coiled coil</keyword>
<feature type="compositionally biased region" description="Acidic residues" evidence="2">
    <location>
        <begin position="508"/>
        <end position="518"/>
    </location>
</feature>
<keyword evidence="4" id="KW-1185">Reference proteome</keyword>
<dbReference type="STRING" id="670580.A0A1X6NHG7"/>
<feature type="compositionally biased region" description="Low complexity" evidence="2">
    <location>
        <begin position="291"/>
        <end position="302"/>
    </location>
</feature>
<feature type="compositionally biased region" description="Polar residues" evidence="2">
    <location>
        <begin position="433"/>
        <end position="442"/>
    </location>
</feature>